<protein>
    <submittedName>
        <fullName evidence="5">Predicted protein</fullName>
    </submittedName>
</protein>
<gene>
    <name evidence="5" type="ORF">LACBIDRAFT_255191</name>
</gene>
<dbReference type="GO" id="GO:0005634">
    <property type="term" value="C:nucleus"/>
    <property type="evidence" value="ECO:0007669"/>
    <property type="project" value="TreeGrafter"/>
</dbReference>
<dbReference type="HOGENOM" id="CLU_000315_30_3_1"/>
<dbReference type="OrthoDB" id="448448at2759"/>
<dbReference type="EMBL" id="DS547147">
    <property type="protein sequence ID" value="EDR00623.1"/>
    <property type="molecule type" value="Genomic_DNA"/>
</dbReference>
<sequence length="129" mass="14628">MSREERRAALNCISSKRGPRPCRVILVSIGAGGSGLNITACNHVILMEPWWNPYVEASSISRAYRSGQNRNVHTYHLVVQDSIEENIVTVSSRFWILSFCHLTSALTEANGEADNHWEFYEPLCHPRRS</sequence>
<dbReference type="RefSeq" id="XP_001888632.1">
    <property type="nucleotide sequence ID" value="XM_001888597.1"/>
</dbReference>
<dbReference type="PANTHER" id="PTHR45626">
    <property type="entry name" value="TRANSCRIPTION TERMINATION FACTOR 2-RELATED"/>
    <property type="match status" value="1"/>
</dbReference>
<keyword evidence="2" id="KW-0378">Hydrolase</keyword>
<dbReference type="InParanoid" id="B0DXI1"/>
<proteinExistence type="predicted"/>
<dbReference type="InterPro" id="IPR001650">
    <property type="entry name" value="Helicase_C-like"/>
</dbReference>
<dbReference type="STRING" id="486041.B0DXI1"/>
<evidence type="ECO:0000259" key="4">
    <source>
        <dbReference type="PROSITE" id="PS51194"/>
    </source>
</evidence>
<dbReference type="AlphaFoldDB" id="B0DXI1"/>
<dbReference type="GeneID" id="6084277"/>
<dbReference type="GO" id="GO:0008094">
    <property type="term" value="F:ATP-dependent activity, acting on DNA"/>
    <property type="evidence" value="ECO:0007669"/>
    <property type="project" value="TreeGrafter"/>
</dbReference>
<evidence type="ECO:0000256" key="1">
    <source>
        <dbReference type="ARBA" id="ARBA00022741"/>
    </source>
</evidence>
<reference evidence="5 6" key="1">
    <citation type="journal article" date="2008" name="Nature">
        <title>The genome of Laccaria bicolor provides insights into mycorrhizal symbiosis.</title>
        <authorList>
            <person name="Martin F."/>
            <person name="Aerts A."/>
            <person name="Ahren D."/>
            <person name="Brun A."/>
            <person name="Danchin E.G.J."/>
            <person name="Duchaussoy F."/>
            <person name="Gibon J."/>
            <person name="Kohler A."/>
            <person name="Lindquist E."/>
            <person name="Pereda V."/>
            <person name="Salamov A."/>
            <person name="Shapiro H.J."/>
            <person name="Wuyts J."/>
            <person name="Blaudez D."/>
            <person name="Buee M."/>
            <person name="Brokstein P."/>
            <person name="Canbaeck B."/>
            <person name="Cohen D."/>
            <person name="Courty P.E."/>
            <person name="Coutinho P.M."/>
            <person name="Delaruelle C."/>
            <person name="Detter J.C."/>
            <person name="Deveau A."/>
            <person name="DiFazio S."/>
            <person name="Duplessis S."/>
            <person name="Fraissinet-Tachet L."/>
            <person name="Lucic E."/>
            <person name="Frey-Klett P."/>
            <person name="Fourrey C."/>
            <person name="Feussner I."/>
            <person name="Gay G."/>
            <person name="Grimwood J."/>
            <person name="Hoegger P.J."/>
            <person name="Jain P."/>
            <person name="Kilaru S."/>
            <person name="Labbe J."/>
            <person name="Lin Y.C."/>
            <person name="Legue V."/>
            <person name="Le Tacon F."/>
            <person name="Marmeisse R."/>
            <person name="Melayah D."/>
            <person name="Montanini B."/>
            <person name="Muratet M."/>
            <person name="Nehls U."/>
            <person name="Niculita-Hirzel H."/>
            <person name="Oudot-Le Secq M.P."/>
            <person name="Peter M."/>
            <person name="Quesneville H."/>
            <person name="Rajashekar B."/>
            <person name="Reich M."/>
            <person name="Rouhier N."/>
            <person name="Schmutz J."/>
            <person name="Yin T."/>
            <person name="Chalot M."/>
            <person name="Henrissat B."/>
            <person name="Kuees U."/>
            <person name="Lucas S."/>
            <person name="Van de Peer Y."/>
            <person name="Podila G.K."/>
            <person name="Polle A."/>
            <person name="Pukkila P.J."/>
            <person name="Richardson P.M."/>
            <person name="Rouze P."/>
            <person name="Sanders I.R."/>
            <person name="Stajich J.E."/>
            <person name="Tunlid A."/>
            <person name="Tuskan G."/>
            <person name="Grigoriev I.V."/>
        </authorList>
    </citation>
    <scope>NUCLEOTIDE SEQUENCE [LARGE SCALE GENOMIC DNA]</scope>
    <source>
        <strain evidence="6">S238N-H82 / ATCC MYA-4686</strain>
    </source>
</reference>
<dbReference type="InterPro" id="IPR027417">
    <property type="entry name" value="P-loop_NTPase"/>
</dbReference>
<evidence type="ECO:0000256" key="3">
    <source>
        <dbReference type="ARBA" id="ARBA00022840"/>
    </source>
</evidence>
<dbReference type="PROSITE" id="PS51194">
    <property type="entry name" value="HELICASE_CTER"/>
    <property type="match status" value="1"/>
</dbReference>
<keyword evidence="1" id="KW-0547">Nucleotide-binding</keyword>
<dbReference type="GO" id="GO:0016787">
    <property type="term" value="F:hydrolase activity"/>
    <property type="evidence" value="ECO:0007669"/>
    <property type="project" value="UniProtKB-KW"/>
</dbReference>
<evidence type="ECO:0000256" key="2">
    <source>
        <dbReference type="ARBA" id="ARBA00022801"/>
    </source>
</evidence>
<dbReference type="InterPro" id="IPR050628">
    <property type="entry name" value="SNF2_RAD54_helicase_TF"/>
</dbReference>
<dbReference type="CDD" id="cd18793">
    <property type="entry name" value="SF2_C_SNF"/>
    <property type="match status" value="1"/>
</dbReference>
<dbReference type="GO" id="GO:0005524">
    <property type="term" value="F:ATP binding"/>
    <property type="evidence" value="ECO:0007669"/>
    <property type="project" value="UniProtKB-KW"/>
</dbReference>
<accession>B0DXI1</accession>
<dbReference type="KEGG" id="lbc:LACBIDRAFT_255191"/>
<feature type="domain" description="Helicase C-terminal" evidence="4">
    <location>
        <begin position="1"/>
        <end position="117"/>
    </location>
</feature>
<evidence type="ECO:0000313" key="5">
    <source>
        <dbReference type="EMBL" id="EDR00623.1"/>
    </source>
</evidence>
<keyword evidence="3" id="KW-0067">ATP-binding</keyword>
<dbReference type="Proteomes" id="UP000001194">
    <property type="component" value="Unassembled WGS sequence"/>
</dbReference>
<dbReference type="SUPFAM" id="SSF52540">
    <property type="entry name" value="P-loop containing nucleoside triphosphate hydrolases"/>
    <property type="match status" value="1"/>
</dbReference>
<keyword evidence="6" id="KW-1185">Reference proteome</keyword>
<dbReference type="Pfam" id="PF00271">
    <property type="entry name" value="Helicase_C"/>
    <property type="match status" value="1"/>
</dbReference>
<evidence type="ECO:0000313" key="6">
    <source>
        <dbReference type="Proteomes" id="UP000001194"/>
    </source>
</evidence>
<name>B0DXI1_LACBS</name>
<organism evidence="6">
    <name type="scientific">Laccaria bicolor (strain S238N-H82 / ATCC MYA-4686)</name>
    <name type="common">Bicoloured deceiver</name>
    <name type="synonym">Laccaria laccata var. bicolor</name>
    <dbReference type="NCBI Taxonomy" id="486041"/>
    <lineage>
        <taxon>Eukaryota</taxon>
        <taxon>Fungi</taxon>
        <taxon>Dikarya</taxon>
        <taxon>Basidiomycota</taxon>
        <taxon>Agaricomycotina</taxon>
        <taxon>Agaricomycetes</taxon>
        <taxon>Agaricomycetidae</taxon>
        <taxon>Agaricales</taxon>
        <taxon>Agaricineae</taxon>
        <taxon>Hydnangiaceae</taxon>
        <taxon>Laccaria</taxon>
    </lineage>
</organism>
<dbReference type="InterPro" id="IPR049730">
    <property type="entry name" value="SNF2/RAD54-like_C"/>
</dbReference>
<dbReference type="Gene3D" id="3.40.50.300">
    <property type="entry name" value="P-loop containing nucleotide triphosphate hydrolases"/>
    <property type="match status" value="1"/>
</dbReference>
<dbReference type="GO" id="GO:0006281">
    <property type="term" value="P:DNA repair"/>
    <property type="evidence" value="ECO:0007669"/>
    <property type="project" value="TreeGrafter"/>
</dbReference>